<reference evidence="3" key="3">
    <citation type="submission" date="2019-09" db="EMBL/GenBank/DDBJ databases">
        <authorList>
            <person name="Gao Z."/>
        </authorList>
    </citation>
    <scope>NUCLEOTIDE SEQUENCE</scope>
    <source>
        <tissue evidence="3">Leaves</tissue>
    </source>
</reference>
<sequence length="269" mass="29354">MLVGLLVFFFFFAGDFQAAPGGFHALSKSTRLMVALSTLRSTKPILSGRHKAARVDPHDPCTGRGFDSRKFLATRGCPSVSHNLLFSSGMASVAPALPFPLWISYAIHAPTPSPPPPIPFWPESPRTFPWPILCLCIVGWLKYFPIGSSEPVYGMWKKAVGIVEELREMRMSLDTFGKYGELDKALEMLGIYRRRLSCSPTLVTAGLDGHCNLPIPMVRGSSWDGAGLHIGAGMELGGWVGAGQRLCEEEDTLVLNKIAGHLLEWVGSN</sequence>
<dbReference type="EMBL" id="RXIC02000025">
    <property type="protein sequence ID" value="KAB1206370.1"/>
    <property type="molecule type" value="Genomic_DNA"/>
</dbReference>
<evidence type="ECO:0000313" key="4">
    <source>
        <dbReference type="Proteomes" id="UP000516437"/>
    </source>
</evidence>
<dbReference type="OrthoDB" id="1630859at2759"/>
<reference evidence="3 4" key="2">
    <citation type="journal article" date="2019" name="Plant Biotechnol. J.">
        <title>The red bayberry genome and genetic basis of sex determination.</title>
        <authorList>
            <person name="Jia H.M."/>
            <person name="Jia H.J."/>
            <person name="Cai Q.L."/>
            <person name="Wang Y."/>
            <person name="Zhao H.B."/>
            <person name="Yang W.F."/>
            <person name="Wang G.Y."/>
            <person name="Li Y.H."/>
            <person name="Zhan D.L."/>
            <person name="Shen Y.T."/>
            <person name="Niu Q.F."/>
            <person name="Chang L."/>
            <person name="Qiu J."/>
            <person name="Zhao L."/>
            <person name="Xie H.B."/>
            <person name="Fu W.Y."/>
            <person name="Jin J."/>
            <person name="Li X.W."/>
            <person name="Jiao Y."/>
            <person name="Zhou C.C."/>
            <person name="Tu T."/>
            <person name="Chai C.Y."/>
            <person name="Gao J.L."/>
            <person name="Fan L.J."/>
            <person name="van de Weg E."/>
            <person name="Wang J.Y."/>
            <person name="Gao Z.S."/>
        </authorList>
    </citation>
    <scope>NUCLEOTIDE SEQUENCE [LARGE SCALE GENOMIC DNA]</scope>
    <source>
        <tissue evidence="3">Leaves</tissue>
    </source>
</reference>
<gene>
    <name evidence="3" type="ORF">CJ030_MR7G018894</name>
    <name evidence="2" type="ORF">CJ030_MR7G018899</name>
</gene>
<proteinExistence type="predicted"/>
<dbReference type="EMBL" id="RXIC02000025">
    <property type="protein sequence ID" value="KAB1206375.1"/>
    <property type="molecule type" value="Genomic_DNA"/>
</dbReference>
<feature type="signal peptide" evidence="1">
    <location>
        <begin position="1"/>
        <end position="18"/>
    </location>
</feature>
<evidence type="ECO:0000313" key="3">
    <source>
        <dbReference type="EMBL" id="KAB1206375.1"/>
    </source>
</evidence>
<dbReference type="Proteomes" id="UP000516437">
    <property type="component" value="Chromosome 7"/>
</dbReference>
<comment type="caution">
    <text evidence="3">The sequence shown here is derived from an EMBL/GenBank/DDBJ whole genome shotgun (WGS) entry which is preliminary data.</text>
</comment>
<dbReference type="AlphaFoldDB" id="A0A6A1V147"/>
<reference evidence="3" key="1">
    <citation type="submission" date="2018-07" db="EMBL/GenBank/DDBJ databases">
        <authorList>
            <person name="Gao Z.-S."/>
            <person name="Jia H.-M."/>
            <person name="Jia H.-J."/>
            <person name="Cai Q.-L."/>
            <person name="Wang Y."/>
            <person name="Zhao H.-B."/>
        </authorList>
    </citation>
    <scope>NUCLEOTIDE SEQUENCE</scope>
    <source>
        <tissue evidence="3">Leaves</tissue>
    </source>
</reference>
<name>A0A6A1V147_9ROSI</name>
<keyword evidence="4" id="KW-1185">Reference proteome</keyword>
<protein>
    <submittedName>
        <fullName evidence="3">Uncharacterized protein</fullName>
    </submittedName>
</protein>
<accession>A0A6A1V147</accession>
<evidence type="ECO:0000313" key="2">
    <source>
        <dbReference type="EMBL" id="KAB1206370.1"/>
    </source>
</evidence>
<keyword evidence="1" id="KW-0732">Signal</keyword>
<evidence type="ECO:0000256" key="1">
    <source>
        <dbReference type="SAM" id="SignalP"/>
    </source>
</evidence>
<feature type="chain" id="PRO_5036379122" evidence="1">
    <location>
        <begin position="19"/>
        <end position="269"/>
    </location>
</feature>
<organism evidence="3 4">
    <name type="scientific">Morella rubra</name>
    <name type="common">Chinese bayberry</name>
    <dbReference type="NCBI Taxonomy" id="262757"/>
    <lineage>
        <taxon>Eukaryota</taxon>
        <taxon>Viridiplantae</taxon>
        <taxon>Streptophyta</taxon>
        <taxon>Embryophyta</taxon>
        <taxon>Tracheophyta</taxon>
        <taxon>Spermatophyta</taxon>
        <taxon>Magnoliopsida</taxon>
        <taxon>eudicotyledons</taxon>
        <taxon>Gunneridae</taxon>
        <taxon>Pentapetalae</taxon>
        <taxon>rosids</taxon>
        <taxon>fabids</taxon>
        <taxon>Fagales</taxon>
        <taxon>Myricaceae</taxon>
        <taxon>Morella</taxon>
    </lineage>
</organism>